<proteinExistence type="inferred from homology"/>
<dbReference type="Gene3D" id="2.40.160.200">
    <property type="entry name" value="LURP1-related"/>
    <property type="match status" value="1"/>
</dbReference>
<sequence>MRLLIKQRVFALTDTYDVYDEDGNPKYFVKNELLSILHRIHVRDKNGHEIGSIHQKFTFFLPRFQVEIAGRAVGNVQAEFTLFRPKYTIDYMGWRCDGDIFGWDYRVYSGSTLVMTIRKRLLSWGDTYELTFERPEYEIPGLMLVIAIDAANCSQNNS</sequence>
<comment type="caution">
    <text evidence="2">The sequence shown here is derived from an EMBL/GenBank/DDBJ whole genome shotgun (WGS) entry which is preliminary data.</text>
</comment>
<name>A0A6L5X2Z9_9FIRM</name>
<dbReference type="InterPro" id="IPR007612">
    <property type="entry name" value="LOR"/>
</dbReference>
<dbReference type="InterPro" id="IPR025659">
    <property type="entry name" value="Tubby-like_C"/>
</dbReference>
<organism evidence="2 3">
    <name type="scientific">Porcincola intestinalis</name>
    <dbReference type="NCBI Taxonomy" id="2606632"/>
    <lineage>
        <taxon>Bacteria</taxon>
        <taxon>Bacillati</taxon>
        <taxon>Bacillota</taxon>
        <taxon>Clostridia</taxon>
        <taxon>Lachnospirales</taxon>
        <taxon>Lachnospiraceae</taxon>
        <taxon>Porcincola</taxon>
    </lineage>
</organism>
<evidence type="ECO:0000256" key="1">
    <source>
        <dbReference type="ARBA" id="ARBA00005437"/>
    </source>
</evidence>
<dbReference type="SUPFAM" id="SSF54518">
    <property type="entry name" value="Tubby C-terminal domain-like"/>
    <property type="match status" value="1"/>
</dbReference>
<protein>
    <recommendedName>
        <fullName evidence="4">Phospholipid scramblase</fullName>
    </recommendedName>
</protein>
<evidence type="ECO:0008006" key="4">
    <source>
        <dbReference type="Google" id="ProtNLM"/>
    </source>
</evidence>
<dbReference type="EMBL" id="VULZ01000002">
    <property type="protein sequence ID" value="MSS13897.1"/>
    <property type="molecule type" value="Genomic_DNA"/>
</dbReference>
<dbReference type="Proteomes" id="UP000481852">
    <property type="component" value="Unassembled WGS sequence"/>
</dbReference>
<keyword evidence="3" id="KW-1185">Reference proteome</keyword>
<reference evidence="2 3" key="1">
    <citation type="submission" date="2019-08" db="EMBL/GenBank/DDBJ databases">
        <title>In-depth cultivation of the pig gut microbiome towards novel bacterial diversity and tailored functional studies.</title>
        <authorList>
            <person name="Wylensek D."/>
            <person name="Hitch T.C.A."/>
            <person name="Clavel T."/>
        </authorList>
    </citation>
    <scope>NUCLEOTIDE SEQUENCE [LARGE SCALE GENOMIC DNA]</scope>
    <source>
        <strain evidence="2 3">Oil+RF-744-WCA-WT-11</strain>
    </source>
</reference>
<dbReference type="RefSeq" id="WP_154522610.1">
    <property type="nucleotide sequence ID" value="NZ_VULZ01000002.1"/>
</dbReference>
<dbReference type="InterPro" id="IPR038595">
    <property type="entry name" value="LOR_sf"/>
</dbReference>
<dbReference type="AlphaFoldDB" id="A0A6L5X2Z9"/>
<comment type="similarity">
    <text evidence="1">Belongs to the LOR family.</text>
</comment>
<evidence type="ECO:0000313" key="2">
    <source>
        <dbReference type="EMBL" id="MSS13897.1"/>
    </source>
</evidence>
<evidence type="ECO:0000313" key="3">
    <source>
        <dbReference type="Proteomes" id="UP000481852"/>
    </source>
</evidence>
<gene>
    <name evidence="2" type="ORF">FYJ35_02370</name>
</gene>
<dbReference type="Pfam" id="PF04525">
    <property type="entry name" value="LOR"/>
    <property type="match status" value="1"/>
</dbReference>
<accession>A0A6L5X2Z9</accession>